<organism evidence="1">
    <name type="scientific">Zea mays</name>
    <name type="common">Maize</name>
    <dbReference type="NCBI Taxonomy" id="4577"/>
    <lineage>
        <taxon>Eukaryota</taxon>
        <taxon>Viridiplantae</taxon>
        <taxon>Streptophyta</taxon>
        <taxon>Embryophyta</taxon>
        <taxon>Tracheophyta</taxon>
        <taxon>Spermatophyta</taxon>
        <taxon>Magnoliopsida</taxon>
        <taxon>Liliopsida</taxon>
        <taxon>Poales</taxon>
        <taxon>Poaceae</taxon>
        <taxon>PACMAD clade</taxon>
        <taxon>Panicoideae</taxon>
        <taxon>Andropogonodae</taxon>
        <taxon>Andropogoneae</taxon>
        <taxon>Tripsacinae</taxon>
        <taxon>Zea</taxon>
    </lineage>
</organism>
<protein>
    <submittedName>
        <fullName evidence="1">Uncharacterized protein</fullName>
    </submittedName>
</protein>
<gene>
    <name evidence="1" type="ORF">ZEAMMB73_Zm00001d037143</name>
</gene>
<name>A0A1D6LUX0_MAIZE</name>
<dbReference type="InParanoid" id="A0A1D6LUX0"/>
<evidence type="ECO:0000313" key="1">
    <source>
        <dbReference type="EMBL" id="AQK83110.1"/>
    </source>
</evidence>
<dbReference type="InterPro" id="IPR029055">
    <property type="entry name" value="Ntn_hydrolases_N"/>
</dbReference>
<accession>A0A1D6LUX0</accession>
<reference evidence="1" key="1">
    <citation type="submission" date="2015-12" db="EMBL/GenBank/DDBJ databases">
        <title>Update maize B73 reference genome by single molecule sequencing technologies.</title>
        <authorList>
            <consortium name="Maize Genome Sequencing Project"/>
            <person name="Ware D."/>
        </authorList>
    </citation>
    <scope>NUCLEOTIDE SEQUENCE</scope>
    <source>
        <tissue evidence="1">Seedling</tissue>
    </source>
</reference>
<sequence>MANLLGDPAWPQLHPQPYTDTPWPGLQCELAPDNARVLRATRLHLGPDVATPPCRPGARLDPTSLRPATPPDTLHLRLLRHNPRCSRSLITLMEFVPPMSLHRIIYELSPPSSSGLFSNFSSVHLGDLSDLETFDYLIPPMGMDKCCANNVDNNNVHKADMVMNGLHISVYASETLGWCGGHVHRRLMSKMLGRIGDSPPIKFGTYRCDACAVSCTLKWDMATFMEYKGLPLQQAVDYYVRA</sequence>
<proteinExistence type="predicted"/>
<dbReference type="AlphaFoldDB" id="A0A1D6LUX0"/>
<dbReference type="SUPFAM" id="SSF56235">
    <property type="entry name" value="N-terminal nucleophile aminohydrolases (Ntn hydrolases)"/>
    <property type="match status" value="1"/>
</dbReference>
<dbReference type="STRING" id="4577.A0A1D6LUX0"/>
<dbReference type="EMBL" id="CM000782">
    <property type="protein sequence ID" value="AQK83110.1"/>
    <property type="molecule type" value="Genomic_DNA"/>
</dbReference>